<evidence type="ECO:0000256" key="1">
    <source>
        <dbReference type="SAM" id="MobiDB-lite"/>
    </source>
</evidence>
<organism evidence="2 3">
    <name type="scientific">Ramlibacter alkalitolerans</name>
    <dbReference type="NCBI Taxonomy" id="2039631"/>
    <lineage>
        <taxon>Bacteria</taxon>
        <taxon>Pseudomonadati</taxon>
        <taxon>Pseudomonadota</taxon>
        <taxon>Betaproteobacteria</taxon>
        <taxon>Burkholderiales</taxon>
        <taxon>Comamonadaceae</taxon>
        <taxon>Ramlibacter</taxon>
    </lineage>
</organism>
<comment type="caution">
    <text evidence="2">The sequence shown here is derived from an EMBL/GenBank/DDBJ whole genome shotgun (WGS) entry which is preliminary data.</text>
</comment>
<proteinExistence type="predicted"/>
<accession>A0ABS1JQI6</accession>
<sequence length="58" mass="6457">MPNDTKRNQDPQDGATLHEDDPIPAASDEKVLEETARLAREGRKQLESDPKESRPGSE</sequence>
<gene>
    <name evidence="2" type="ORF">JI746_15465</name>
</gene>
<protein>
    <submittedName>
        <fullName evidence="2">Uncharacterized protein</fullName>
    </submittedName>
</protein>
<evidence type="ECO:0000313" key="2">
    <source>
        <dbReference type="EMBL" id="MBL0426512.1"/>
    </source>
</evidence>
<keyword evidence="3" id="KW-1185">Reference proteome</keyword>
<evidence type="ECO:0000313" key="3">
    <source>
        <dbReference type="Proteomes" id="UP000622707"/>
    </source>
</evidence>
<reference evidence="2 3" key="1">
    <citation type="journal article" date="2017" name="Int. J. Syst. Evol. Microbiol.">
        <title>Ramlibacter alkalitolerans sp. nov., alkali-tolerant bacterium isolated from soil of ginseng.</title>
        <authorList>
            <person name="Lee D.H."/>
            <person name="Cha C.J."/>
        </authorList>
    </citation>
    <scope>NUCLEOTIDE SEQUENCE [LARGE SCALE GENOMIC DNA]</scope>
    <source>
        <strain evidence="2 3">KACC 19305</strain>
    </source>
</reference>
<feature type="region of interest" description="Disordered" evidence="1">
    <location>
        <begin position="1"/>
        <end position="58"/>
    </location>
</feature>
<name>A0ABS1JQI6_9BURK</name>
<dbReference type="EMBL" id="JAEQND010000008">
    <property type="protein sequence ID" value="MBL0426512.1"/>
    <property type="molecule type" value="Genomic_DNA"/>
</dbReference>
<dbReference type="Proteomes" id="UP000622707">
    <property type="component" value="Unassembled WGS sequence"/>
</dbReference>
<dbReference type="RefSeq" id="WP_201690690.1">
    <property type="nucleotide sequence ID" value="NZ_JAEQND010000008.1"/>
</dbReference>